<dbReference type="PANTHER" id="PTHR30273:SF2">
    <property type="entry name" value="PROTEIN FECR"/>
    <property type="match status" value="1"/>
</dbReference>
<dbReference type="Gene3D" id="3.55.50.30">
    <property type="match status" value="1"/>
</dbReference>
<gene>
    <name evidence="4" type="ORF">WJU16_20790</name>
</gene>
<dbReference type="Gene3D" id="2.60.120.1440">
    <property type="match status" value="1"/>
</dbReference>
<proteinExistence type="predicted"/>
<dbReference type="Pfam" id="PF16344">
    <property type="entry name" value="FecR_C"/>
    <property type="match status" value="1"/>
</dbReference>
<keyword evidence="1" id="KW-0472">Membrane</keyword>
<reference evidence="5" key="1">
    <citation type="submission" date="2024-03" db="EMBL/GenBank/DDBJ databases">
        <title>Chitinophaga horti sp. nov., isolated from garden soil.</title>
        <authorList>
            <person name="Lee D.S."/>
            <person name="Han D.M."/>
            <person name="Baek J.H."/>
            <person name="Choi D.G."/>
            <person name="Jeon J.H."/>
            <person name="Jeon C.O."/>
        </authorList>
    </citation>
    <scope>NUCLEOTIDE SEQUENCE [LARGE SCALE GENOMIC DNA]</scope>
    <source>
        <strain evidence="5">GPA1</strain>
    </source>
</reference>
<evidence type="ECO:0000259" key="3">
    <source>
        <dbReference type="Pfam" id="PF16344"/>
    </source>
</evidence>
<protein>
    <submittedName>
        <fullName evidence="4">FecR domain-containing protein</fullName>
    </submittedName>
</protein>
<feature type="transmembrane region" description="Helical" evidence="1">
    <location>
        <begin position="83"/>
        <end position="101"/>
    </location>
</feature>
<dbReference type="RefSeq" id="WP_341835331.1">
    <property type="nucleotide sequence ID" value="NZ_CP149822.1"/>
</dbReference>
<dbReference type="PANTHER" id="PTHR30273">
    <property type="entry name" value="PERIPLASMIC SIGNAL SENSOR AND SIGMA FACTOR ACTIVATOR FECR-RELATED"/>
    <property type="match status" value="1"/>
</dbReference>
<feature type="domain" description="FecR protein" evidence="2">
    <location>
        <begin position="121"/>
        <end position="203"/>
    </location>
</feature>
<dbReference type="InterPro" id="IPR032508">
    <property type="entry name" value="FecR_C"/>
</dbReference>
<dbReference type="InterPro" id="IPR006860">
    <property type="entry name" value="FecR"/>
</dbReference>
<keyword evidence="1" id="KW-0812">Transmembrane</keyword>
<evidence type="ECO:0000259" key="2">
    <source>
        <dbReference type="Pfam" id="PF04773"/>
    </source>
</evidence>
<keyword evidence="1" id="KW-1133">Transmembrane helix</keyword>
<dbReference type="Proteomes" id="UP001485459">
    <property type="component" value="Chromosome"/>
</dbReference>
<dbReference type="EMBL" id="CP149822">
    <property type="protein sequence ID" value="WZN40408.1"/>
    <property type="molecule type" value="Genomic_DNA"/>
</dbReference>
<dbReference type="InterPro" id="IPR012373">
    <property type="entry name" value="Ferrdict_sens_TM"/>
</dbReference>
<dbReference type="Pfam" id="PF04773">
    <property type="entry name" value="FecR"/>
    <property type="match status" value="1"/>
</dbReference>
<accession>A0ABZ2YKX2</accession>
<evidence type="ECO:0000313" key="5">
    <source>
        <dbReference type="Proteomes" id="UP001485459"/>
    </source>
</evidence>
<name>A0ABZ2YKX2_9BACT</name>
<sequence length="316" mass="35382">MEEHQQRIRHLFARMAEGASTSEERAELLEYLEGNPLPEDLPMPDELSPGGHWPAMPDAEADRIRAHVLSQEQPATPVRRMRWRLAAAVLLPLAGAALWLWQGPKRGAEVLEYVNDTRTVKTILLADGSEIHLNRAARLTIRKGAEREAWLEGEAFFTIAAHPSRPFVVHTRHQLDVTVLGTAFNVNAGEKATEVVLNTGKVKVGDGGHEVILQPGEMAVYDAGSRRMMRRQADTLQRTSWKNELMPFKERPLKEVVAQLGEQFGYAVSFEDPAADTLLFTGYLSTRDLQQAVLTLEQSFSINIRIGKSQLHVNKQ</sequence>
<keyword evidence="5" id="KW-1185">Reference proteome</keyword>
<evidence type="ECO:0000256" key="1">
    <source>
        <dbReference type="SAM" id="Phobius"/>
    </source>
</evidence>
<dbReference type="PIRSF" id="PIRSF018266">
    <property type="entry name" value="FecR"/>
    <property type="match status" value="1"/>
</dbReference>
<organism evidence="4 5">
    <name type="scientific">Chitinophaga pollutisoli</name>
    <dbReference type="NCBI Taxonomy" id="3133966"/>
    <lineage>
        <taxon>Bacteria</taxon>
        <taxon>Pseudomonadati</taxon>
        <taxon>Bacteroidota</taxon>
        <taxon>Chitinophagia</taxon>
        <taxon>Chitinophagales</taxon>
        <taxon>Chitinophagaceae</taxon>
        <taxon>Chitinophaga</taxon>
    </lineage>
</organism>
<evidence type="ECO:0000313" key="4">
    <source>
        <dbReference type="EMBL" id="WZN40408.1"/>
    </source>
</evidence>
<feature type="domain" description="Protein FecR C-terminal" evidence="3">
    <location>
        <begin position="248"/>
        <end position="309"/>
    </location>
</feature>